<reference evidence="1 2" key="1">
    <citation type="submission" date="2015-04" db="EMBL/GenBank/DDBJ databases">
        <title>Complete Genome Sequence of Kosmotoga pacifica SLHLJ1.</title>
        <authorList>
            <person name="Jiang L.J."/>
            <person name="Shao Z.Z."/>
            <person name="Jebbar M."/>
        </authorList>
    </citation>
    <scope>NUCLEOTIDE SEQUENCE [LARGE SCALE GENOMIC DNA]</scope>
    <source>
        <strain evidence="1 2">SLHLJ1</strain>
    </source>
</reference>
<protein>
    <submittedName>
        <fullName evidence="1">Phosphoglycerate mutase</fullName>
    </submittedName>
</protein>
<dbReference type="RefSeq" id="WP_047754784.1">
    <property type="nucleotide sequence ID" value="NZ_CAJUHA010000017.1"/>
</dbReference>
<dbReference type="SUPFAM" id="SSF53254">
    <property type="entry name" value="Phosphoglycerate mutase-like"/>
    <property type="match status" value="1"/>
</dbReference>
<evidence type="ECO:0000313" key="1">
    <source>
        <dbReference type="EMBL" id="AKI97649.1"/>
    </source>
</evidence>
<dbReference type="CDD" id="cd07067">
    <property type="entry name" value="HP_PGM_like"/>
    <property type="match status" value="1"/>
</dbReference>
<organism evidence="1 2">
    <name type="scientific">Kosmotoga pacifica</name>
    <dbReference type="NCBI Taxonomy" id="1330330"/>
    <lineage>
        <taxon>Bacteria</taxon>
        <taxon>Thermotogati</taxon>
        <taxon>Thermotogota</taxon>
        <taxon>Thermotogae</taxon>
        <taxon>Kosmotogales</taxon>
        <taxon>Kosmotogaceae</taxon>
        <taxon>Kosmotoga</taxon>
    </lineage>
</organism>
<accession>A0A0G2ZDN2</accession>
<dbReference type="SMART" id="SM00855">
    <property type="entry name" value="PGAM"/>
    <property type="match status" value="1"/>
</dbReference>
<dbReference type="InterPro" id="IPR029033">
    <property type="entry name" value="His_PPase_superfam"/>
</dbReference>
<proteinExistence type="predicted"/>
<dbReference type="PATRIC" id="fig|1330330.3.peg.1473"/>
<dbReference type="Proteomes" id="UP000035159">
    <property type="component" value="Chromosome"/>
</dbReference>
<keyword evidence="2" id="KW-1185">Reference proteome</keyword>
<evidence type="ECO:0000313" key="2">
    <source>
        <dbReference type="Proteomes" id="UP000035159"/>
    </source>
</evidence>
<dbReference type="PANTHER" id="PTHR48100:SF59">
    <property type="entry name" value="ADENOSYLCOBALAMIN_ALPHA-RIBAZOLE PHOSPHATASE"/>
    <property type="match status" value="1"/>
</dbReference>
<dbReference type="GO" id="GO:0005737">
    <property type="term" value="C:cytoplasm"/>
    <property type="evidence" value="ECO:0007669"/>
    <property type="project" value="TreeGrafter"/>
</dbReference>
<dbReference type="Pfam" id="PF00300">
    <property type="entry name" value="His_Phos_1"/>
    <property type="match status" value="1"/>
</dbReference>
<gene>
    <name evidence="1" type="ORF">IX53_07285</name>
</gene>
<dbReference type="EMBL" id="CP011232">
    <property type="protein sequence ID" value="AKI97649.1"/>
    <property type="molecule type" value="Genomic_DNA"/>
</dbReference>
<dbReference type="OrthoDB" id="512570at2"/>
<dbReference type="Gene3D" id="3.40.50.1240">
    <property type="entry name" value="Phosphoglycerate mutase-like"/>
    <property type="match status" value="1"/>
</dbReference>
<dbReference type="InterPro" id="IPR050275">
    <property type="entry name" value="PGM_Phosphatase"/>
</dbReference>
<dbReference type="PANTHER" id="PTHR48100">
    <property type="entry name" value="BROAD-SPECIFICITY PHOSPHATASE YOR283W-RELATED"/>
    <property type="match status" value="1"/>
</dbReference>
<dbReference type="GO" id="GO:0016791">
    <property type="term" value="F:phosphatase activity"/>
    <property type="evidence" value="ECO:0007669"/>
    <property type="project" value="TreeGrafter"/>
</dbReference>
<dbReference type="STRING" id="1330330.IX53_07285"/>
<name>A0A0G2ZDN2_9BACT</name>
<sequence length="183" mass="21128">MVTNIYLVRHAHSIYTPDEIGRPLSPKGIKDAGKVKEILLDMDVTVIISSPYARAIQTVQGLHDELGCVFEIWDEFREREISKEPVEDFNEAMDMLWGNYDFSFEGGESNKAAQLRGIKGINKVLDKFEGENIVIGTHGNIMVLIMNYYDSNYDYNFWKQLKMPDIYKLSFENKIIKEISHVK</sequence>
<dbReference type="InterPro" id="IPR013078">
    <property type="entry name" value="His_Pase_superF_clade-1"/>
</dbReference>
<dbReference type="AlphaFoldDB" id="A0A0G2ZDN2"/>
<dbReference type="KEGG" id="kpf:IX53_07285"/>